<comment type="caution">
    <text evidence="1">The sequence shown here is derived from an EMBL/GenBank/DDBJ whole genome shotgun (WGS) entry which is preliminary data.</text>
</comment>
<proteinExistence type="predicted"/>
<protein>
    <submittedName>
        <fullName evidence="1">Uncharacterized protein</fullName>
    </submittedName>
</protein>
<evidence type="ECO:0000313" key="1">
    <source>
        <dbReference type="EMBL" id="PLW39097.1"/>
    </source>
</evidence>
<gene>
    <name evidence="1" type="ORF">PCASD_08958</name>
</gene>
<name>A0A2N5UNB1_9BASI</name>
<evidence type="ECO:0000313" key="2">
    <source>
        <dbReference type="Proteomes" id="UP000235392"/>
    </source>
</evidence>
<accession>A0A2N5UNB1</accession>
<sequence>MEYSTGHPGGPLTAFKHVLAFGLMRLNGLEKVEVGDTWEHYVIADAASDCVKIRSSSARGQKAFSNFGRKDLFEDASRITLRALADQLKNLYIHYSEDSAFWDKKSSLHEIIDQLSPWEEEHLTPDSWGLSVRFYHLSMMWKRRIFLHDIVTQMAIFGHFGKDPNPIPETITQKLGGRINQIDKAAIKSVYKWVQLPCQYDEAGELNNAIEQIIPKPHDLSITHISNMSNGIKRCSQEYFAVTEFILVCRKQAPMMNLKHPTFWKDLEKIADEENLKPVMQAFQDLCLYFQNGTPLGRTFEYYQMVSRITHEFKQLNMNKTQIISHTQLDHLSQDANEIVESIFLYERVNLLLNYAAELDQFRKSNKIDIFQPSPRATKSQIEHLSTQICMIFSQKFDTEEEGLDWMDETFFQLNDAVVHSQLPSMIKDRVDGIAVVLTTLMGVYLLGVGEDDQPVHFWEVWIKELWDAFKSRKNVGKEEVAANLLLQEFMNIREAGWQWKAYHGSNL</sequence>
<reference evidence="1 2" key="1">
    <citation type="submission" date="2017-11" db="EMBL/GenBank/DDBJ databases">
        <title>De novo assembly and phasing of dikaryotic genomes from two isolates of Puccinia coronata f. sp. avenae, the causal agent of oat crown rust.</title>
        <authorList>
            <person name="Miller M.E."/>
            <person name="Zhang Y."/>
            <person name="Omidvar V."/>
            <person name="Sperschneider J."/>
            <person name="Schwessinger B."/>
            <person name="Raley C."/>
            <person name="Palmer J.M."/>
            <person name="Garnica D."/>
            <person name="Upadhyaya N."/>
            <person name="Rathjen J."/>
            <person name="Taylor J.M."/>
            <person name="Park R.F."/>
            <person name="Dodds P.N."/>
            <person name="Hirsch C.D."/>
            <person name="Kianian S.F."/>
            <person name="Figueroa M."/>
        </authorList>
    </citation>
    <scope>NUCLEOTIDE SEQUENCE [LARGE SCALE GENOMIC DNA]</scope>
    <source>
        <strain evidence="1">12SD80</strain>
    </source>
</reference>
<dbReference type="EMBL" id="PGCI01000119">
    <property type="protein sequence ID" value="PLW39097.1"/>
    <property type="molecule type" value="Genomic_DNA"/>
</dbReference>
<dbReference type="AlphaFoldDB" id="A0A2N5UNB1"/>
<dbReference type="Proteomes" id="UP000235392">
    <property type="component" value="Unassembled WGS sequence"/>
</dbReference>
<organism evidence="1 2">
    <name type="scientific">Puccinia coronata f. sp. avenae</name>
    <dbReference type="NCBI Taxonomy" id="200324"/>
    <lineage>
        <taxon>Eukaryota</taxon>
        <taxon>Fungi</taxon>
        <taxon>Dikarya</taxon>
        <taxon>Basidiomycota</taxon>
        <taxon>Pucciniomycotina</taxon>
        <taxon>Pucciniomycetes</taxon>
        <taxon>Pucciniales</taxon>
        <taxon>Pucciniaceae</taxon>
        <taxon>Puccinia</taxon>
    </lineage>
</organism>